<dbReference type="SMART" id="SM00332">
    <property type="entry name" value="PP2Cc"/>
    <property type="match status" value="1"/>
</dbReference>
<reference evidence="5" key="1">
    <citation type="journal article" date="2018" name="Gigascience">
        <title>Genome assembly of the Pink Ipe (Handroanthus impetiginosus, Bignoniaceae), a highly valued, ecologically keystone Neotropical timber forest tree.</title>
        <authorList>
            <person name="Silva-Junior O.B."/>
            <person name="Grattapaglia D."/>
            <person name="Novaes E."/>
            <person name="Collevatti R.G."/>
        </authorList>
    </citation>
    <scope>NUCLEOTIDE SEQUENCE [LARGE SCALE GENOMIC DNA]</scope>
    <source>
        <strain evidence="5">cv. UFG-1</strain>
    </source>
</reference>
<feature type="domain" description="PPM-type phosphatase" evidence="3">
    <location>
        <begin position="479"/>
        <end position="717"/>
    </location>
</feature>
<dbReference type="Gene3D" id="3.60.40.10">
    <property type="entry name" value="PPM-type phosphatase domain"/>
    <property type="match status" value="1"/>
</dbReference>
<keyword evidence="1" id="KW-0464">Manganese</keyword>
<dbReference type="EMBL" id="NKXS01004237">
    <property type="protein sequence ID" value="PIN07039.1"/>
    <property type="molecule type" value="Genomic_DNA"/>
</dbReference>
<comment type="caution">
    <text evidence="4">The sequence shown here is derived from an EMBL/GenBank/DDBJ whole genome shotgun (WGS) entry which is preliminary data.</text>
</comment>
<dbReference type="OrthoDB" id="60843at2759"/>
<evidence type="ECO:0000256" key="1">
    <source>
        <dbReference type="RuleBase" id="RU366020"/>
    </source>
</evidence>
<proteinExistence type="inferred from homology"/>
<comment type="cofactor">
    <cofactor evidence="1">
        <name>Mg(2+)</name>
        <dbReference type="ChEBI" id="CHEBI:18420"/>
    </cofactor>
</comment>
<dbReference type="PANTHER" id="PTHR12320:SF1">
    <property type="entry name" value="PROTEIN PHOSPHATASE PTC7 HOMOLOG"/>
    <property type="match status" value="1"/>
</dbReference>
<sequence>MADLFCSFLDFRSLTTNCNLHVFLPLKHHYSSALVQSHNSRISGTRRRPLHLTQLCKPSSSPSSSPNFDVISTHEHPDGSLLFRFGDPSEVAKNAKSEESKPVEKEKERKDLDGLVKVLDEDHETEGLVQKADGEVTGSGSTVVADPTSKIEVNSKSITVDQRETDDSCEKLLEDSNDIKSMVLTSSEEMEVASTPGVDVEQNGNVEEVVKEEYEDSSATNDTYMLDKSSEMESNANTETTADVATVVRVSEENVVTTDMSADSEHRTMESEKQNECIEDDGESVKTDLISPPPHLELGTSSSEEIEDQNLQVRMQNLMIGEGNDSDADDHLTVGMQNLVLNNANGTKTNDAEAEEVAISSEAQDSAHGTGTSNEISEYESEHDTVQLTTVSPQLKAEPMLVEESVTDDVRQSREDDGAENLKELNNTPQNVIVESESTEADDEAQRGDEASIHEVKELKSSASVTIREETAATDFVLSSGAALLPHPSKALTGGEDAYFIAGRTWIGVADGVQQWSLEGTKPGVYAQEIIKNCERLVSYSNGNSVNNPLELLNLSVAETQSPGSSTVLIAQFDGQALHVANVGDSGFIVLRNGAVYKRSSPMLHVFHFPMRIERGDDPSSLAELYRVDLEENDVLVTATDGLLDNLYDQEISSIIVKSLAADRKPEEIAELLATTAQEIGKSRSARSPFADDAQAAGFVRYSGGKLDDVAVIVSVVQTQQSNSQTL</sequence>
<evidence type="ECO:0000313" key="4">
    <source>
        <dbReference type="EMBL" id="PIN07039.1"/>
    </source>
</evidence>
<feature type="compositionally biased region" description="Polar residues" evidence="2">
    <location>
        <begin position="367"/>
        <end position="376"/>
    </location>
</feature>
<dbReference type="PROSITE" id="PS51746">
    <property type="entry name" value="PPM_2"/>
    <property type="match status" value="1"/>
</dbReference>
<evidence type="ECO:0000313" key="5">
    <source>
        <dbReference type="Proteomes" id="UP000231279"/>
    </source>
</evidence>
<accession>A0A2G9GP23</accession>
<feature type="compositionally biased region" description="Polar residues" evidence="2">
    <location>
        <begin position="424"/>
        <end position="433"/>
    </location>
</feature>
<feature type="region of interest" description="Disordered" evidence="2">
    <location>
        <begin position="360"/>
        <end position="450"/>
    </location>
</feature>
<dbReference type="SUPFAM" id="SSF81606">
    <property type="entry name" value="PP2C-like"/>
    <property type="match status" value="1"/>
</dbReference>
<gene>
    <name evidence="4" type="ORF">CDL12_20394</name>
</gene>
<comment type="cofactor">
    <cofactor evidence="1">
        <name>Mn(2+)</name>
        <dbReference type="ChEBI" id="CHEBI:29035"/>
    </cofactor>
</comment>
<comment type="catalytic activity">
    <reaction evidence="1">
        <text>O-phospho-L-threonyl-[protein] + H2O = L-threonyl-[protein] + phosphate</text>
        <dbReference type="Rhea" id="RHEA:47004"/>
        <dbReference type="Rhea" id="RHEA-COMP:11060"/>
        <dbReference type="Rhea" id="RHEA-COMP:11605"/>
        <dbReference type="ChEBI" id="CHEBI:15377"/>
        <dbReference type="ChEBI" id="CHEBI:30013"/>
        <dbReference type="ChEBI" id="CHEBI:43474"/>
        <dbReference type="ChEBI" id="CHEBI:61977"/>
        <dbReference type="EC" id="3.1.3.16"/>
    </reaction>
</comment>
<dbReference type="STRING" id="429701.A0A2G9GP23"/>
<feature type="compositionally biased region" description="Basic and acidic residues" evidence="2">
    <location>
        <begin position="263"/>
        <end position="276"/>
    </location>
</feature>
<dbReference type="AlphaFoldDB" id="A0A2G9GP23"/>
<dbReference type="InterPro" id="IPR036457">
    <property type="entry name" value="PPM-type-like_dom_sf"/>
</dbReference>
<keyword evidence="5" id="KW-1185">Reference proteome</keyword>
<protein>
    <recommendedName>
        <fullName evidence="1">Protein phosphatase</fullName>
        <ecNumber evidence="1">3.1.3.16</ecNumber>
    </recommendedName>
</protein>
<evidence type="ECO:0000256" key="2">
    <source>
        <dbReference type="SAM" id="MobiDB-lite"/>
    </source>
</evidence>
<dbReference type="PANTHER" id="PTHR12320">
    <property type="entry name" value="PROTEIN PHOSPHATASE 2C"/>
    <property type="match status" value="1"/>
</dbReference>
<dbReference type="GO" id="GO:0009507">
    <property type="term" value="C:chloroplast"/>
    <property type="evidence" value="ECO:0007669"/>
    <property type="project" value="TreeGrafter"/>
</dbReference>
<keyword evidence="1 4" id="KW-0378">Hydrolase</keyword>
<comment type="catalytic activity">
    <reaction evidence="1">
        <text>O-phospho-L-seryl-[protein] + H2O = L-seryl-[protein] + phosphate</text>
        <dbReference type="Rhea" id="RHEA:20629"/>
        <dbReference type="Rhea" id="RHEA-COMP:9863"/>
        <dbReference type="Rhea" id="RHEA-COMP:11604"/>
        <dbReference type="ChEBI" id="CHEBI:15377"/>
        <dbReference type="ChEBI" id="CHEBI:29999"/>
        <dbReference type="ChEBI" id="CHEBI:43474"/>
        <dbReference type="ChEBI" id="CHEBI:83421"/>
        <dbReference type="EC" id="3.1.3.16"/>
    </reaction>
</comment>
<keyword evidence="1" id="KW-0479">Metal-binding</keyword>
<feature type="compositionally biased region" description="Basic and acidic residues" evidence="2">
    <location>
        <begin position="408"/>
        <end position="423"/>
    </location>
</feature>
<dbReference type="SMART" id="SM00331">
    <property type="entry name" value="PP2C_SIG"/>
    <property type="match status" value="1"/>
</dbReference>
<dbReference type="GO" id="GO:0046872">
    <property type="term" value="F:metal ion binding"/>
    <property type="evidence" value="ECO:0007669"/>
    <property type="project" value="UniProtKB-UniRule"/>
</dbReference>
<dbReference type="InterPro" id="IPR001932">
    <property type="entry name" value="PPM-type_phosphatase-like_dom"/>
</dbReference>
<dbReference type="EC" id="3.1.3.16" evidence="1"/>
<keyword evidence="1" id="KW-0904">Protein phosphatase</keyword>
<evidence type="ECO:0000259" key="3">
    <source>
        <dbReference type="PROSITE" id="PS51746"/>
    </source>
</evidence>
<dbReference type="Proteomes" id="UP000231279">
    <property type="component" value="Unassembled WGS sequence"/>
</dbReference>
<name>A0A2G9GP23_9LAMI</name>
<feature type="region of interest" description="Disordered" evidence="2">
    <location>
        <begin position="256"/>
        <end position="278"/>
    </location>
</feature>
<dbReference type="GO" id="GO:0004722">
    <property type="term" value="F:protein serine/threonine phosphatase activity"/>
    <property type="evidence" value="ECO:0007669"/>
    <property type="project" value="UniProtKB-EC"/>
</dbReference>
<keyword evidence="1" id="KW-0460">Magnesium</keyword>
<comment type="similarity">
    <text evidence="1">Belongs to the PP2C family.</text>
</comment>
<dbReference type="InterPro" id="IPR039123">
    <property type="entry name" value="PPTC7"/>
</dbReference>
<organism evidence="4 5">
    <name type="scientific">Handroanthus impetiginosus</name>
    <dbReference type="NCBI Taxonomy" id="429701"/>
    <lineage>
        <taxon>Eukaryota</taxon>
        <taxon>Viridiplantae</taxon>
        <taxon>Streptophyta</taxon>
        <taxon>Embryophyta</taxon>
        <taxon>Tracheophyta</taxon>
        <taxon>Spermatophyta</taxon>
        <taxon>Magnoliopsida</taxon>
        <taxon>eudicotyledons</taxon>
        <taxon>Gunneridae</taxon>
        <taxon>Pentapetalae</taxon>
        <taxon>asterids</taxon>
        <taxon>lamiids</taxon>
        <taxon>Lamiales</taxon>
        <taxon>Bignoniaceae</taxon>
        <taxon>Crescentiina</taxon>
        <taxon>Tabebuia alliance</taxon>
        <taxon>Handroanthus</taxon>
    </lineage>
</organism>